<evidence type="ECO:0000313" key="3">
    <source>
        <dbReference type="EMBL" id="MDD9207695.1"/>
    </source>
</evidence>
<dbReference type="EMBL" id="JARACI010001142">
    <property type="protein sequence ID" value="MDD9207695.1"/>
    <property type="molecule type" value="Genomic_DNA"/>
</dbReference>
<feature type="signal peptide" evidence="2">
    <location>
        <begin position="1"/>
        <end position="23"/>
    </location>
</feature>
<feature type="region of interest" description="Disordered" evidence="1">
    <location>
        <begin position="23"/>
        <end position="46"/>
    </location>
</feature>
<evidence type="ECO:0000256" key="2">
    <source>
        <dbReference type="SAM" id="SignalP"/>
    </source>
</evidence>
<protein>
    <submittedName>
        <fullName evidence="3">Uncharacterized protein</fullName>
    </submittedName>
</protein>
<feature type="chain" id="PRO_5045250980" evidence="2">
    <location>
        <begin position="24"/>
        <end position="155"/>
    </location>
</feature>
<evidence type="ECO:0000313" key="4">
    <source>
        <dbReference type="Proteomes" id="UP001165561"/>
    </source>
</evidence>
<sequence length="155" mass="15938">MRTTVLTAAGAGLLLTLTACSTATDGDDAETPAGPDTGTADSSPETQACADFFEGDVPLADRAETDRAALSGGEITDDVAYAEINGLESRISSVADSAPEEISALLEQVNAPFTEAVDRVNAFEPAEDGPTVPELEDIDVSGSEEAQNELVDVCE</sequence>
<proteinExistence type="predicted"/>
<accession>A0ABT5U046</accession>
<gene>
    <name evidence="3" type="ORF">PU560_14650</name>
</gene>
<keyword evidence="4" id="KW-1185">Reference proteome</keyword>
<keyword evidence="2" id="KW-0732">Signal</keyword>
<reference evidence="3" key="1">
    <citation type="submission" date="2023-02" db="EMBL/GenBank/DDBJ databases">
        <title>Georgenia sp.10Sc9-8, isolated from a soil sample collected from the Taklamakan desert.</title>
        <authorList>
            <person name="Liu S."/>
        </authorList>
    </citation>
    <scope>NUCLEOTIDE SEQUENCE</scope>
    <source>
        <strain evidence="3">10Sc9-8</strain>
    </source>
</reference>
<name>A0ABT5U046_9MICO</name>
<dbReference type="Proteomes" id="UP001165561">
    <property type="component" value="Unassembled WGS sequence"/>
</dbReference>
<evidence type="ECO:0000256" key="1">
    <source>
        <dbReference type="SAM" id="MobiDB-lite"/>
    </source>
</evidence>
<dbReference type="PROSITE" id="PS51257">
    <property type="entry name" value="PROKAR_LIPOPROTEIN"/>
    <property type="match status" value="1"/>
</dbReference>
<organism evidence="3 4">
    <name type="scientific">Georgenia halotolerans</name>
    <dbReference type="NCBI Taxonomy" id="3028317"/>
    <lineage>
        <taxon>Bacteria</taxon>
        <taxon>Bacillati</taxon>
        <taxon>Actinomycetota</taxon>
        <taxon>Actinomycetes</taxon>
        <taxon>Micrococcales</taxon>
        <taxon>Bogoriellaceae</taxon>
        <taxon>Georgenia</taxon>
    </lineage>
</organism>
<comment type="caution">
    <text evidence="3">The sequence shown here is derived from an EMBL/GenBank/DDBJ whole genome shotgun (WGS) entry which is preliminary data.</text>
</comment>